<dbReference type="EMBL" id="JAPVEB010000008">
    <property type="protein sequence ID" value="KAJ5259787.1"/>
    <property type="molecule type" value="Genomic_DNA"/>
</dbReference>
<dbReference type="Proteomes" id="UP001220256">
    <property type="component" value="Unassembled WGS sequence"/>
</dbReference>
<sequence length="80" mass="9215">MRLQLPEDERYWFERISHYTTTGSLSHLNYFAQSSPKQKRPSTVLVAYLTQFGLFLSHRTMWLLSNCPNTDLGSGRGCSS</sequence>
<reference evidence="1 2" key="1">
    <citation type="journal article" date="2023" name="IMA Fungus">
        <title>Comparative genomic study of the Penicillium genus elucidates a diverse pangenome and 15 lateral gene transfer events.</title>
        <authorList>
            <person name="Petersen C."/>
            <person name="Sorensen T."/>
            <person name="Nielsen M.R."/>
            <person name="Sondergaard T.E."/>
            <person name="Sorensen J.L."/>
            <person name="Fitzpatrick D.A."/>
            <person name="Frisvad J.C."/>
            <person name="Nielsen K.L."/>
        </authorList>
    </citation>
    <scope>NUCLEOTIDE SEQUENCE [LARGE SCALE GENOMIC DNA]</scope>
    <source>
        <strain evidence="1 2">IBT 3361</strain>
    </source>
</reference>
<comment type="caution">
    <text evidence="1">The sequence shown here is derived from an EMBL/GenBank/DDBJ whole genome shotgun (WGS) entry which is preliminary data.</text>
</comment>
<evidence type="ECO:0000313" key="1">
    <source>
        <dbReference type="EMBL" id="KAJ5259787.1"/>
    </source>
</evidence>
<organism evidence="1 2">
    <name type="scientific">Penicillium chrysogenum</name>
    <name type="common">Penicillium notatum</name>
    <dbReference type="NCBI Taxonomy" id="5076"/>
    <lineage>
        <taxon>Eukaryota</taxon>
        <taxon>Fungi</taxon>
        <taxon>Dikarya</taxon>
        <taxon>Ascomycota</taxon>
        <taxon>Pezizomycotina</taxon>
        <taxon>Eurotiomycetes</taxon>
        <taxon>Eurotiomycetidae</taxon>
        <taxon>Eurotiales</taxon>
        <taxon>Aspergillaceae</taxon>
        <taxon>Penicillium</taxon>
        <taxon>Penicillium chrysogenum species complex</taxon>
    </lineage>
</organism>
<gene>
    <name evidence="1" type="ORF">N7505_009168</name>
</gene>
<protein>
    <submittedName>
        <fullName evidence="1">Uncharacterized protein</fullName>
    </submittedName>
</protein>
<keyword evidence="2" id="KW-1185">Reference proteome</keyword>
<accession>A0ABQ8W762</accession>
<proteinExistence type="predicted"/>
<evidence type="ECO:0000313" key="2">
    <source>
        <dbReference type="Proteomes" id="UP001220256"/>
    </source>
</evidence>
<name>A0ABQ8W762_PENCH</name>